<evidence type="ECO:0000256" key="1">
    <source>
        <dbReference type="SAM" id="MobiDB-lite"/>
    </source>
</evidence>
<protein>
    <submittedName>
        <fullName evidence="2">Putative secreted protein</fullName>
    </submittedName>
</protein>
<proteinExistence type="predicted"/>
<accession>A0A6B0U2M0</accession>
<name>A0A6B0U2M0_IXORI</name>
<dbReference type="EMBL" id="GIFC01004629">
    <property type="protein sequence ID" value="MXU86712.1"/>
    <property type="molecule type" value="Transcribed_RNA"/>
</dbReference>
<organism evidence="2">
    <name type="scientific">Ixodes ricinus</name>
    <name type="common">Common tick</name>
    <name type="synonym">Acarus ricinus</name>
    <dbReference type="NCBI Taxonomy" id="34613"/>
    <lineage>
        <taxon>Eukaryota</taxon>
        <taxon>Metazoa</taxon>
        <taxon>Ecdysozoa</taxon>
        <taxon>Arthropoda</taxon>
        <taxon>Chelicerata</taxon>
        <taxon>Arachnida</taxon>
        <taxon>Acari</taxon>
        <taxon>Parasitiformes</taxon>
        <taxon>Ixodida</taxon>
        <taxon>Ixodoidea</taxon>
        <taxon>Ixodidae</taxon>
        <taxon>Ixodinae</taxon>
        <taxon>Ixodes</taxon>
    </lineage>
</organism>
<dbReference type="AlphaFoldDB" id="A0A6B0U2M0"/>
<feature type="region of interest" description="Disordered" evidence="1">
    <location>
        <begin position="36"/>
        <end position="58"/>
    </location>
</feature>
<sequence length="92" mass="9340">MRSRGRGVTQSAPCGLAGGALSGSGGWCSPWGIARTESRPRPCGSGCVPRASSDAESPGCMTCICRRAYPRAHAGAWSATTAGGRPWGTGRT</sequence>
<feature type="region of interest" description="Disordered" evidence="1">
    <location>
        <begin position="1"/>
        <end position="23"/>
    </location>
</feature>
<feature type="region of interest" description="Disordered" evidence="1">
    <location>
        <begin position="73"/>
        <end position="92"/>
    </location>
</feature>
<reference evidence="2" key="1">
    <citation type="submission" date="2019-12" db="EMBL/GenBank/DDBJ databases">
        <title>An insight into the sialome of adult female Ixodes ricinus ticks feeding for 6 days.</title>
        <authorList>
            <person name="Perner J."/>
            <person name="Ribeiro J.M.C."/>
        </authorList>
    </citation>
    <scope>NUCLEOTIDE SEQUENCE</scope>
    <source>
        <strain evidence="2">Semi-engorged</strain>
        <tissue evidence="2">Salivary glands</tissue>
    </source>
</reference>
<evidence type="ECO:0000313" key="2">
    <source>
        <dbReference type="EMBL" id="MXU86712.1"/>
    </source>
</evidence>